<evidence type="ECO:0000313" key="3">
    <source>
        <dbReference type="EMBL" id="OLP80884.1"/>
    </source>
</evidence>
<proteinExistence type="predicted"/>
<gene>
    <name evidence="3" type="ORF">AK812_SmicGene38650</name>
</gene>
<feature type="compositionally biased region" description="Basic and acidic residues" evidence="2">
    <location>
        <begin position="306"/>
        <end position="316"/>
    </location>
</feature>
<keyword evidence="1" id="KW-0175">Coiled coil</keyword>
<evidence type="ECO:0000313" key="4">
    <source>
        <dbReference type="Proteomes" id="UP000186817"/>
    </source>
</evidence>
<feature type="compositionally biased region" description="Low complexity" evidence="2">
    <location>
        <begin position="1"/>
        <end position="13"/>
    </location>
</feature>
<protein>
    <submittedName>
        <fullName evidence="3">Uncharacterized protein</fullName>
    </submittedName>
</protein>
<comment type="caution">
    <text evidence="3">The sequence shown here is derived from an EMBL/GenBank/DDBJ whole genome shotgun (WGS) entry which is preliminary data.</text>
</comment>
<dbReference type="OrthoDB" id="422183at2759"/>
<feature type="coiled-coil region" evidence="1">
    <location>
        <begin position="105"/>
        <end position="160"/>
    </location>
</feature>
<organism evidence="3 4">
    <name type="scientific">Symbiodinium microadriaticum</name>
    <name type="common">Dinoflagellate</name>
    <name type="synonym">Zooxanthella microadriatica</name>
    <dbReference type="NCBI Taxonomy" id="2951"/>
    <lineage>
        <taxon>Eukaryota</taxon>
        <taxon>Sar</taxon>
        <taxon>Alveolata</taxon>
        <taxon>Dinophyceae</taxon>
        <taxon>Suessiales</taxon>
        <taxon>Symbiodiniaceae</taxon>
        <taxon>Symbiodinium</taxon>
    </lineage>
</organism>
<evidence type="ECO:0000256" key="1">
    <source>
        <dbReference type="SAM" id="Coils"/>
    </source>
</evidence>
<sequence length="441" mass="48211">MDWGMSDSSRSSSPGMATPQIPSFRTEELKSSCLEPGQDTLRRKLFDNNDDCTGPGATVRANAWRESHGGSGAAPEQADLVQELARSRELLEKERSMTQKIVAERTSLREQVTKLQCDLQAARKQHELDDVAVHQMASHLAESKRREDAARLQVERLSAALGVLQASMASVVRNSGVARGHELPQDDVALAALKAGLSAVQAESIPPEMILAQASATQTDLEAITTNQERRNRWCPTQCWRGLMRLVPQRRQTIDRSLQEDPSLQHVQASLSELCSQMEKAAPSAAPRAEPGEQPSAAVPATLEAGRSERPAKPRWDGYYLSSPPTATARRSRNTAGSTPAREAMESPATGRQRLDDDDVAGSLDDGLPPPPNTKCWEWPLSKPEKQERVAMIEGQLWRYDQSGLIEQVEMLEGICAQHGLLPAAEEVSDDDSSIGSEESV</sequence>
<keyword evidence="4" id="KW-1185">Reference proteome</keyword>
<reference evidence="3 4" key="1">
    <citation type="submission" date="2016-02" db="EMBL/GenBank/DDBJ databases">
        <title>Genome analysis of coral dinoflagellate symbionts highlights evolutionary adaptations to a symbiotic lifestyle.</title>
        <authorList>
            <person name="Aranda M."/>
            <person name="Li Y."/>
            <person name="Liew Y.J."/>
            <person name="Baumgarten S."/>
            <person name="Simakov O."/>
            <person name="Wilson M."/>
            <person name="Piel J."/>
            <person name="Ashoor H."/>
            <person name="Bougouffa S."/>
            <person name="Bajic V.B."/>
            <person name="Ryu T."/>
            <person name="Ravasi T."/>
            <person name="Bayer T."/>
            <person name="Micklem G."/>
            <person name="Kim H."/>
            <person name="Bhak J."/>
            <person name="Lajeunesse T.C."/>
            <person name="Voolstra C.R."/>
        </authorList>
    </citation>
    <scope>NUCLEOTIDE SEQUENCE [LARGE SCALE GENOMIC DNA]</scope>
    <source>
        <strain evidence="3 4">CCMP2467</strain>
    </source>
</reference>
<evidence type="ECO:0000256" key="2">
    <source>
        <dbReference type="SAM" id="MobiDB-lite"/>
    </source>
</evidence>
<feature type="region of interest" description="Disordered" evidence="2">
    <location>
        <begin position="303"/>
        <end position="375"/>
    </location>
</feature>
<dbReference type="AlphaFoldDB" id="A0A1Q9CD68"/>
<feature type="region of interest" description="Disordered" evidence="2">
    <location>
        <begin position="1"/>
        <end position="33"/>
    </location>
</feature>
<dbReference type="Proteomes" id="UP000186817">
    <property type="component" value="Unassembled WGS sequence"/>
</dbReference>
<dbReference type="EMBL" id="LSRX01001336">
    <property type="protein sequence ID" value="OLP80884.1"/>
    <property type="molecule type" value="Genomic_DNA"/>
</dbReference>
<name>A0A1Q9CD68_SYMMI</name>
<accession>A0A1Q9CD68</accession>